<evidence type="ECO:0000313" key="6">
    <source>
        <dbReference type="EMBL" id="CAD7620725.1"/>
    </source>
</evidence>
<evidence type="ECO:0000256" key="4">
    <source>
        <dbReference type="ARBA" id="ARBA00023136"/>
    </source>
</evidence>
<feature type="transmembrane region" description="Helical" evidence="5">
    <location>
        <begin position="332"/>
        <end position="354"/>
    </location>
</feature>
<feature type="transmembrane region" description="Helical" evidence="5">
    <location>
        <begin position="138"/>
        <end position="161"/>
    </location>
</feature>
<feature type="transmembrane region" description="Helical" evidence="5">
    <location>
        <begin position="167"/>
        <end position="188"/>
    </location>
</feature>
<feature type="transmembrane region" description="Helical" evidence="5">
    <location>
        <begin position="458"/>
        <end position="481"/>
    </location>
</feature>
<feature type="transmembrane region" description="Helical" evidence="5">
    <location>
        <begin position="374"/>
        <end position="394"/>
    </location>
</feature>
<reference evidence="6" key="1">
    <citation type="submission" date="2020-11" db="EMBL/GenBank/DDBJ databases">
        <authorList>
            <person name="Tran Van P."/>
        </authorList>
    </citation>
    <scope>NUCLEOTIDE SEQUENCE</scope>
</reference>
<evidence type="ECO:0000256" key="5">
    <source>
        <dbReference type="SAM" id="Phobius"/>
    </source>
</evidence>
<comment type="subcellular location">
    <subcellularLocation>
        <location evidence="1">Membrane</location>
        <topology evidence="1">Multi-pass membrane protein</topology>
    </subcellularLocation>
</comment>
<dbReference type="OrthoDB" id="6431684at2759"/>
<feature type="transmembrane region" description="Helical" evidence="5">
    <location>
        <begin position="425"/>
        <end position="446"/>
    </location>
</feature>
<dbReference type="EMBL" id="CAJPIZ010000326">
    <property type="protein sequence ID" value="CAG2101155.1"/>
    <property type="molecule type" value="Genomic_DNA"/>
</dbReference>
<evidence type="ECO:0000313" key="7">
    <source>
        <dbReference type="Proteomes" id="UP000759131"/>
    </source>
</evidence>
<dbReference type="PANTHER" id="PTHR23507">
    <property type="entry name" value="ZGC:174356"/>
    <property type="match status" value="1"/>
</dbReference>
<dbReference type="Gene3D" id="1.20.1250.20">
    <property type="entry name" value="MFS general substrate transporter like domains"/>
    <property type="match status" value="1"/>
</dbReference>
<keyword evidence="2 5" id="KW-0812">Transmembrane</keyword>
<gene>
    <name evidence="6" type="ORF">OSB1V03_LOCUS1206</name>
</gene>
<dbReference type="GO" id="GO:0016020">
    <property type="term" value="C:membrane"/>
    <property type="evidence" value="ECO:0007669"/>
    <property type="project" value="UniProtKB-SubCell"/>
</dbReference>
<dbReference type="AlphaFoldDB" id="A0A7R9KCV8"/>
<sequence>MLITYGSILRLQLFNYDLPCDNRNGHMYKLKRFYEFLCLLTVEPYLFALMFVLCLKKVPTDQLIQDKICRHTYGLEAQYCSRLPHMIKTEDYLGMKSRILADSTSFNLYAILVGTLPAVVISLFIGSWTDTYGKAKKVVLIANAVTSILEALILILNDYFINASSMLPHMLTGGVLAQFTAIWSYIASTTPPHMRAIRMAFAEVVLGIAVPLGIYMGGLVLNTGTVFTGADHLYNYSGVFAIIAATYLLALLWTVYMVDEENDIKQWIHLFSKGSDTESGPDIQQTFIKNKLQTFEANKDKNPLKLLLNVNNVKQMFATCVKRRPNYVRLQIWLLFLSMACCLIAHIGPMIFYYQFSQKVYAWDSKVYSNANAIASIAITLGTMIIAPILLKVFKLKDTTISLVGLVSYFIKNIVRGVVLTSGGFYYSLIPGCLGGLATVGIRSHFSKIIHSDELGKVFSALSAIDAFAPLISAAVFTGIFNATMDSMPGLSLIVVALILIIPFAI</sequence>
<dbReference type="Pfam" id="PF07690">
    <property type="entry name" value="MFS_1"/>
    <property type="match status" value="1"/>
</dbReference>
<dbReference type="SUPFAM" id="SSF103473">
    <property type="entry name" value="MFS general substrate transporter"/>
    <property type="match status" value="1"/>
</dbReference>
<feature type="transmembrane region" description="Helical" evidence="5">
    <location>
        <begin position="233"/>
        <end position="256"/>
    </location>
</feature>
<organism evidence="6">
    <name type="scientific">Medioppia subpectinata</name>
    <dbReference type="NCBI Taxonomy" id="1979941"/>
    <lineage>
        <taxon>Eukaryota</taxon>
        <taxon>Metazoa</taxon>
        <taxon>Ecdysozoa</taxon>
        <taxon>Arthropoda</taxon>
        <taxon>Chelicerata</taxon>
        <taxon>Arachnida</taxon>
        <taxon>Acari</taxon>
        <taxon>Acariformes</taxon>
        <taxon>Sarcoptiformes</taxon>
        <taxon>Oribatida</taxon>
        <taxon>Brachypylina</taxon>
        <taxon>Oppioidea</taxon>
        <taxon>Oppiidae</taxon>
        <taxon>Medioppia</taxon>
    </lineage>
</organism>
<dbReference type="Proteomes" id="UP000759131">
    <property type="component" value="Unassembled WGS sequence"/>
</dbReference>
<keyword evidence="4 5" id="KW-0472">Membrane</keyword>
<dbReference type="EMBL" id="OC854901">
    <property type="protein sequence ID" value="CAD7620725.1"/>
    <property type="molecule type" value="Genomic_DNA"/>
</dbReference>
<protein>
    <submittedName>
        <fullName evidence="6">Uncharacterized protein</fullName>
    </submittedName>
</protein>
<keyword evidence="3 5" id="KW-1133">Transmembrane helix</keyword>
<name>A0A7R9KCV8_9ACAR</name>
<accession>A0A7R9KCV8</accession>
<evidence type="ECO:0000256" key="3">
    <source>
        <dbReference type="ARBA" id="ARBA00022989"/>
    </source>
</evidence>
<feature type="transmembrane region" description="Helical" evidence="5">
    <location>
        <begin position="487"/>
        <end position="505"/>
    </location>
</feature>
<proteinExistence type="predicted"/>
<keyword evidence="7" id="KW-1185">Reference proteome</keyword>
<dbReference type="InterPro" id="IPR036259">
    <property type="entry name" value="MFS_trans_sf"/>
</dbReference>
<dbReference type="InterPro" id="IPR011701">
    <property type="entry name" value="MFS"/>
</dbReference>
<feature type="transmembrane region" description="Helical" evidence="5">
    <location>
        <begin position="200"/>
        <end position="221"/>
    </location>
</feature>
<feature type="transmembrane region" description="Helical" evidence="5">
    <location>
        <begin position="33"/>
        <end position="53"/>
    </location>
</feature>
<feature type="transmembrane region" description="Helical" evidence="5">
    <location>
        <begin position="106"/>
        <end position="126"/>
    </location>
</feature>
<dbReference type="PANTHER" id="PTHR23507:SF1">
    <property type="entry name" value="FI18259P1-RELATED"/>
    <property type="match status" value="1"/>
</dbReference>
<evidence type="ECO:0000256" key="1">
    <source>
        <dbReference type="ARBA" id="ARBA00004141"/>
    </source>
</evidence>
<evidence type="ECO:0000256" key="2">
    <source>
        <dbReference type="ARBA" id="ARBA00022692"/>
    </source>
</evidence>
<dbReference type="GO" id="GO:0022857">
    <property type="term" value="F:transmembrane transporter activity"/>
    <property type="evidence" value="ECO:0007669"/>
    <property type="project" value="InterPro"/>
</dbReference>